<dbReference type="Gene3D" id="3.40.30.10">
    <property type="entry name" value="Glutaredoxin"/>
    <property type="match status" value="1"/>
</dbReference>
<gene>
    <name evidence="6" type="ORF">OS493_024861</name>
</gene>
<evidence type="ECO:0000313" key="7">
    <source>
        <dbReference type="Proteomes" id="UP001163046"/>
    </source>
</evidence>
<dbReference type="Proteomes" id="UP001163046">
    <property type="component" value="Unassembled WGS sequence"/>
</dbReference>
<evidence type="ECO:0000259" key="5">
    <source>
        <dbReference type="PROSITE" id="PS51352"/>
    </source>
</evidence>
<keyword evidence="7" id="KW-1185">Reference proteome</keyword>
<dbReference type="OrthoDB" id="427280at2759"/>
<feature type="chain" id="PRO_5040901254" description="Thioredoxin domain-containing protein" evidence="4">
    <location>
        <begin position="21"/>
        <end position="166"/>
    </location>
</feature>
<protein>
    <recommendedName>
        <fullName evidence="5">Thioredoxin domain-containing protein</fullName>
    </recommendedName>
</protein>
<dbReference type="PROSITE" id="PS00194">
    <property type="entry name" value="THIOREDOXIN_1"/>
    <property type="match status" value="1"/>
</dbReference>
<comment type="caution">
    <text evidence="6">The sequence shown here is derived from an EMBL/GenBank/DDBJ whole genome shotgun (WGS) entry which is preliminary data.</text>
</comment>
<evidence type="ECO:0000256" key="1">
    <source>
        <dbReference type="ARBA" id="ARBA00006347"/>
    </source>
</evidence>
<dbReference type="PRINTS" id="PR00421">
    <property type="entry name" value="THIOREDOXIN"/>
</dbReference>
<dbReference type="SUPFAM" id="SSF52833">
    <property type="entry name" value="Thioredoxin-like"/>
    <property type="match status" value="1"/>
</dbReference>
<dbReference type="GO" id="GO:0003756">
    <property type="term" value="F:protein disulfide isomerase activity"/>
    <property type="evidence" value="ECO:0007669"/>
    <property type="project" value="TreeGrafter"/>
</dbReference>
<dbReference type="GO" id="GO:0005783">
    <property type="term" value="C:endoplasmic reticulum"/>
    <property type="evidence" value="ECO:0007669"/>
    <property type="project" value="TreeGrafter"/>
</dbReference>
<dbReference type="PANTHER" id="PTHR45672:SF3">
    <property type="entry name" value="THIOREDOXIN DOMAIN-CONTAINING PROTEIN 5"/>
    <property type="match status" value="1"/>
</dbReference>
<dbReference type="PROSITE" id="PS51352">
    <property type="entry name" value="THIOREDOXIN_2"/>
    <property type="match status" value="1"/>
</dbReference>
<sequence>MKFLLVSIAVFAALTKTLEGQQPVVEELTDDTFESYLTVSQLAIVDFYATWCPYCKTFAPIYLKAATKALESKLNIFFAKVNCAGSGKNICKKLNVKFLPTVRVFRDGKPLGDYEGKRTSDAVLAFAQKASSAPNDLKMTMSDDISDPHKIPSNVTPWHADDTEHH</sequence>
<dbReference type="InterPro" id="IPR036249">
    <property type="entry name" value="Thioredoxin-like_sf"/>
</dbReference>
<name>A0A9W9YXY5_9CNID</name>
<dbReference type="InterPro" id="IPR051063">
    <property type="entry name" value="PDI"/>
</dbReference>
<dbReference type="PANTHER" id="PTHR45672">
    <property type="entry name" value="PROTEIN DISULFIDE-ISOMERASE C17H9.14C-RELATED"/>
    <property type="match status" value="1"/>
</dbReference>
<dbReference type="InterPro" id="IPR013766">
    <property type="entry name" value="Thioredoxin_domain"/>
</dbReference>
<organism evidence="6 7">
    <name type="scientific">Desmophyllum pertusum</name>
    <dbReference type="NCBI Taxonomy" id="174260"/>
    <lineage>
        <taxon>Eukaryota</taxon>
        <taxon>Metazoa</taxon>
        <taxon>Cnidaria</taxon>
        <taxon>Anthozoa</taxon>
        <taxon>Hexacorallia</taxon>
        <taxon>Scleractinia</taxon>
        <taxon>Caryophylliina</taxon>
        <taxon>Caryophylliidae</taxon>
        <taxon>Desmophyllum</taxon>
    </lineage>
</organism>
<dbReference type="GO" id="GO:0006457">
    <property type="term" value="P:protein folding"/>
    <property type="evidence" value="ECO:0007669"/>
    <property type="project" value="TreeGrafter"/>
</dbReference>
<feature type="region of interest" description="Disordered" evidence="3">
    <location>
        <begin position="146"/>
        <end position="166"/>
    </location>
</feature>
<dbReference type="InterPro" id="IPR017937">
    <property type="entry name" value="Thioredoxin_CS"/>
</dbReference>
<dbReference type="CDD" id="cd02961">
    <property type="entry name" value="PDI_a_family"/>
    <property type="match status" value="1"/>
</dbReference>
<reference evidence="6" key="1">
    <citation type="submission" date="2023-01" db="EMBL/GenBank/DDBJ databases">
        <title>Genome assembly of the deep-sea coral Lophelia pertusa.</title>
        <authorList>
            <person name="Herrera S."/>
            <person name="Cordes E."/>
        </authorList>
    </citation>
    <scope>NUCLEOTIDE SEQUENCE</scope>
    <source>
        <strain evidence="6">USNM1676648</strain>
        <tissue evidence="6">Polyp</tissue>
    </source>
</reference>
<evidence type="ECO:0000256" key="3">
    <source>
        <dbReference type="SAM" id="MobiDB-lite"/>
    </source>
</evidence>
<comment type="similarity">
    <text evidence="1">Belongs to the protein disulfide isomerase family.</text>
</comment>
<evidence type="ECO:0000256" key="2">
    <source>
        <dbReference type="ARBA" id="ARBA00022729"/>
    </source>
</evidence>
<dbReference type="Pfam" id="PF00085">
    <property type="entry name" value="Thioredoxin"/>
    <property type="match status" value="1"/>
</dbReference>
<evidence type="ECO:0000256" key="4">
    <source>
        <dbReference type="SAM" id="SignalP"/>
    </source>
</evidence>
<keyword evidence="2 4" id="KW-0732">Signal</keyword>
<accession>A0A9W9YXY5</accession>
<dbReference type="AlphaFoldDB" id="A0A9W9YXY5"/>
<evidence type="ECO:0000313" key="6">
    <source>
        <dbReference type="EMBL" id="KAJ7371521.1"/>
    </source>
</evidence>
<feature type="signal peptide" evidence="4">
    <location>
        <begin position="1"/>
        <end position="20"/>
    </location>
</feature>
<dbReference type="EMBL" id="MU826845">
    <property type="protein sequence ID" value="KAJ7371521.1"/>
    <property type="molecule type" value="Genomic_DNA"/>
</dbReference>
<feature type="domain" description="Thioredoxin" evidence="5">
    <location>
        <begin position="3"/>
        <end position="132"/>
    </location>
</feature>
<proteinExistence type="inferred from homology"/>